<evidence type="ECO:0000256" key="1">
    <source>
        <dbReference type="SAM" id="MobiDB-lite"/>
    </source>
</evidence>
<evidence type="ECO:0000313" key="2">
    <source>
        <dbReference type="EMBL" id="PIC23410.1"/>
    </source>
</evidence>
<dbReference type="AlphaFoldDB" id="A0A2G5T846"/>
<keyword evidence="3" id="KW-1185">Reference proteome</keyword>
<reference evidence="3" key="1">
    <citation type="submission" date="2017-10" db="EMBL/GenBank/DDBJ databases">
        <title>Rapid genome shrinkage in a self-fertile nematode reveals novel sperm competition proteins.</title>
        <authorList>
            <person name="Yin D."/>
            <person name="Schwarz E.M."/>
            <person name="Thomas C.G."/>
            <person name="Felde R.L."/>
            <person name="Korf I.F."/>
            <person name="Cutter A.D."/>
            <person name="Schartner C.M."/>
            <person name="Ralston E.J."/>
            <person name="Meyer B.J."/>
            <person name="Haag E.S."/>
        </authorList>
    </citation>
    <scope>NUCLEOTIDE SEQUENCE [LARGE SCALE GENOMIC DNA]</scope>
    <source>
        <strain evidence="3">JU1422</strain>
    </source>
</reference>
<accession>A0A2G5T846</accession>
<gene>
    <name evidence="2" type="primary">Cnig_chr_V.g17124</name>
    <name evidence="2" type="ORF">B9Z55_017124</name>
</gene>
<feature type="region of interest" description="Disordered" evidence="1">
    <location>
        <begin position="38"/>
        <end position="78"/>
    </location>
</feature>
<evidence type="ECO:0000313" key="3">
    <source>
        <dbReference type="Proteomes" id="UP000230233"/>
    </source>
</evidence>
<dbReference type="Proteomes" id="UP000230233">
    <property type="component" value="Chromosome V"/>
</dbReference>
<name>A0A2G5T846_9PELO</name>
<comment type="caution">
    <text evidence="2">The sequence shown here is derived from an EMBL/GenBank/DDBJ whole genome shotgun (WGS) entry which is preliminary data.</text>
</comment>
<sequence length="104" mass="10751">MRPHECKCALVYGPEWVPPDCSCLLGCWLLVPAPARPSYPARASAPASATAPSSSSFFRLPAPAPDPARPHARGLGALAGPGSRLLALAGAPPPFSLEPREGKN</sequence>
<protein>
    <submittedName>
        <fullName evidence="2">Uncharacterized protein</fullName>
    </submittedName>
</protein>
<organism evidence="2 3">
    <name type="scientific">Caenorhabditis nigoni</name>
    <dbReference type="NCBI Taxonomy" id="1611254"/>
    <lineage>
        <taxon>Eukaryota</taxon>
        <taxon>Metazoa</taxon>
        <taxon>Ecdysozoa</taxon>
        <taxon>Nematoda</taxon>
        <taxon>Chromadorea</taxon>
        <taxon>Rhabditida</taxon>
        <taxon>Rhabditina</taxon>
        <taxon>Rhabditomorpha</taxon>
        <taxon>Rhabditoidea</taxon>
        <taxon>Rhabditidae</taxon>
        <taxon>Peloderinae</taxon>
        <taxon>Caenorhabditis</taxon>
    </lineage>
</organism>
<dbReference type="EMBL" id="PDUG01000005">
    <property type="protein sequence ID" value="PIC23410.1"/>
    <property type="molecule type" value="Genomic_DNA"/>
</dbReference>
<proteinExistence type="predicted"/>
<feature type="compositionally biased region" description="Low complexity" evidence="1">
    <location>
        <begin position="38"/>
        <end position="61"/>
    </location>
</feature>